<comment type="caution">
    <text evidence="2">The sequence shown here is derived from an EMBL/GenBank/DDBJ whole genome shotgun (WGS) entry which is preliminary data.</text>
</comment>
<organism evidence="2 3">
    <name type="scientific">Toxocara canis</name>
    <name type="common">Canine roundworm</name>
    <dbReference type="NCBI Taxonomy" id="6265"/>
    <lineage>
        <taxon>Eukaryota</taxon>
        <taxon>Metazoa</taxon>
        <taxon>Ecdysozoa</taxon>
        <taxon>Nematoda</taxon>
        <taxon>Chromadorea</taxon>
        <taxon>Rhabditida</taxon>
        <taxon>Spirurina</taxon>
        <taxon>Ascaridomorpha</taxon>
        <taxon>Ascaridoidea</taxon>
        <taxon>Toxocaridae</taxon>
        <taxon>Toxocara</taxon>
    </lineage>
</organism>
<dbReference type="EMBL" id="JPKZ01001747">
    <property type="protein sequence ID" value="KHN80428.1"/>
    <property type="molecule type" value="Genomic_DNA"/>
</dbReference>
<feature type="domain" description="YitH/HolE acetyltransferase (GNAT)" evidence="1">
    <location>
        <begin position="143"/>
        <end position="249"/>
    </location>
</feature>
<dbReference type="InterPro" id="IPR052729">
    <property type="entry name" value="Acyl/Acetyltrans_Enzymes"/>
</dbReference>
<dbReference type="PANTHER" id="PTHR47237">
    <property type="entry name" value="SLL0310 PROTEIN"/>
    <property type="match status" value="1"/>
</dbReference>
<dbReference type="PANTHER" id="PTHR47237:SF1">
    <property type="entry name" value="SLL0310 PROTEIN"/>
    <property type="match status" value="1"/>
</dbReference>
<dbReference type="AlphaFoldDB" id="A0A0B2VFT6"/>
<evidence type="ECO:0000313" key="2">
    <source>
        <dbReference type="EMBL" id="KHN80428.1"/>
    </source>
</evidence>
<evidence type="ECO:0000259" key="1">
    <source>
        <dbReference type="Pfam" id="PF18014"/>
    </source>
</evidence>
<dbReference type="InterPro" id="IPR016181">
    <property type="entry name" value="Acyl_CoA_acyltransferase"/>
</dbReference>
<gene>
    <name evidence="2" type="ORF">Tcan_09722</name>
</gene>
<dbReference type="Pfam" id="PF18014">
    <property type="entry name" value="Acetyltransf_18"/>
    <property type="match status" value="1"/>
</dbReference>
<protein>
    <recommendedName>
        <fullName evidence="1">YitH/HolE acetyltransferase (GNAT) domain-containing protein</fullName>
    </recommendedName>
</protein>
<name>A0A0B2VFT6_TOXCA</name>
<evidence type="ECO:0000313" key="3">
    <source>
        <dbReference type="Proteomes" id="UP000031036"/>
    </source>
</evidence>
<reference evidence="2 3" key="1">
    <citation type="submission" date="2014-11" db="EMBL/GenBank/DDBJ databases">
        <title>Genetic blueprint of the zoonotic pathogen Toxocara canis.</title>
        <authorList>
            <person name="Zhu X.-Q."/>
            <person name="Korhonen P.K."/>
            <person name="Cai H."/>
            <person name="Young N.D."/>
            <person name="Nejsum P."/>
            <person name="von Samson-Himmelstjerna G."/>
            <person name="Boag P.R."/>
            <person name="Tan P."/>
            <person name="Li Q."/>
            <person name="Min J."/>
            <person name="Yang Y."/>
            <person name="Wang X."/>
            <person name="Fang X."/>
            <person name="Hall R.S."/>
            <person name="Hofmann A."/>
            <person name="Sternberg P.W."/>
            <person name="Jex A.R."/>
            <person name="Gasser R.B."/>
        </authorList>
    </citation>
    <scope>NUCLEOTIDE SEQUENCE [LARGE SCALE GENOMIC DNA]</scope>
    <source>
        <strain evidence="2">PN_DK_2014</strain>
    </source>
</reference>
<accession>A0A0B2VFT6</accession>
<dbReference type="SUPFAM" id="SSF55729">
    <property type="entry name" value="Acyl-CoA N-acyltransferases (Nat)"/>
    <property type="match status" value="2"/>
</dbReference>
<dbReference type="InterPro" id="IPR041496">
    <property type="entry name" value="YitH/HolE_GNAT"/>
</dbReference>
<sequence>MRSYTLPNCHIILATPADAPGLVIGGIMFVHLSDSELSYVAALYVRRDFRGRRIGHTLFDEFQRSFDHPQRIAFCDFARSERARLRPSLFPIEGRYSIRRVIGFAANIALAAGELIAAYGKTEDDDPLPKVCSFADSLPIDKVAEFDAIVAGRDRSVALEKVQQMEGFVGIVAKDRSDCVVGYAISMPGVGSREITVGPIYAINLLTAICLLRDLCRAMNEDKIVCVHVPHMGHRMLRFLHDKALCEVDKQFDRFYTRCVDVPADDFSKVFAISAKVILPDC</sequence>
<dbReference type="Proteomes" id="UP000031036">
    <property type="component" value="Unassembled WGS sequence"/>
</dbReference>
<dbReference type="OrthoDB" id="10574726at2759"/>
<proteinExistence type="predicted"/>
<keyword evidence="3" id="KW-1185">Reference proteome</keyword>
<dbReference type="Gene3D" id="3.40.630.90">
    <property type="match status" value="1"/>
</dbReference>